<sequence length="71" mass="8224">MTVPTDKAGPDMLNRLKSYNELLSDNREVLVVERMETWQLLSSAERVKSLHALMKIRPMACLLYHPSRLEP</sequence>
<dbReference type="Proteomes" id="UP000055045">
    <property type="component" value="Unassembled WGS sequence"/>
</dbReference>
<gene>
    <name evidence="1" type="ORF">ACN42_g3147</name>
</gene>
<proteinExistence type="predicted"/>
<protein>
    <submittedName>
        <fullName evidence="1">Uncharacterized protein</fullName>
    </submittedName>
</protein>
<name>A0A124GSB9_PENFR</name>
<reference evidence="1 2" key="1">
    <citation type="submission" date="2015-10" db="EMBL/GenBank/DDBJ databases">
        <title>Genome sequencing of Penicillium freii.</title>
        <authorList>
            <person name="Nguyen H.D."/>
            <person name="Visagie C.M."/>
            <person name="Seifert K.A."/>
        </authorList>
    </citation>
    <scope>NUCLEOTIDE SEQUENCE [LARGE SCALE GENOMIC DNA]</scope>
    <source>
        <strain evidence="1 2">DAOM 242723</strain>
    </source>
</reference>
<organism evidence="1 2">
    <name type="scientific">Penicillium freii</name>
    <dbReference type="NCBI Taxonomy" id="48697"/>
    <lineage>
        <taxon>Eukaryota</taxon>
        <taxon>Fungi</taxon>
        <taxon>Dikarya</taxon>
        <taxon>Ascomycota</taxon>
        <taxon>Pezizomycotina</taxon>
        <taxon>Eurotiomycetes</taxon>
        <taxon>Eurotiomycetidae</taxon>
        <taxon>Eurotiales</taxon>
        <taxon>Aspergillaceae</taxon>
        <taxon>Penicillium</taxon>
    </lineage>
</organism>
<keyword evidence="2" id="KW-1185">Reference proteome</keyword>
<dbReference type="EMBL" id="LLXE01000060">
    <property type="protein sequence ID" value="KUM63951.1"/>
    <property type="molecule type" value="Genomic_DNA"/>
</dbReference>
<evidence type="ECO:0000313" key="1">
    <source>
        <dbReference type="EMBL" id="KUM63951.1"/>
    </source>
</evidence>
<accession>A0A124GSB9</accession>
<comment type="caution">
    <text evidence="1">The sequence shown here is derived from an EMBL/GenBank/DDBJ whole genome shotgun (WGS) entry which is preliminary data.</text>
</comment>
<dbReference type="AlphaFoldDB" id="A0A124GSB9"/>
<evidence type="ECO:0000313" key="2">
    <source>
        <dbReference type="Proteomes" id="UP000055045"/>
    </source>
</evidence>